<evidence type="ECO:0000256" key="1">
    <source>
        <dbReference type="ARBA" id="ARBA00010641"/>
    </source>
</evidence>
<dbReference type="InterPro" id="IPR014284">
    <property type="entry name" value="RNA_pol_sigma-70_dom"/>
</dbReference>
<feature type="domain" description="RNA polymerase sigma-70 region 2" evidence="7">
    <location>
        <begin position="35"/>
        <end position="102"/>
    </location>
</feature>
<accession>A0ABX1X2V3</accession>
<dbReference type="NCBIfam" id="TIGR02937">
    <property type="entry name" value="sigma70-ECF"/>
    <property type="match status" value="1"/>
</dbReference>
<dbReference type="InterPro" id="IPR013324">
    <property type="entry name" value="RNA_pol_sigma_r3/r4-like"/>
</dbReference>
<dbReference type="InterPro" id="IPR013249">
    <property type="entry name" value="RNA_pol_sigma70_r4_t2"/>
</dbReference>
<dbReference type="InterPro" id="IPR036388">
    <property type="entry name" value="WH-like_DNA-bd_sf"/>
</dbReference>
<evidence type="ECO:0000259" key="7">
    <source>
        <dbReference type="Pfam" id="PF04542"/>
    </source>
</evidence>
<keyword evidence="2 6" id="KW-0805">Transcription regulation</keyword>
<sequence length="189" mass="21528">MLIEGSAGGRLCVDHELNDIIGKAMSGDKEAFALLVSRFKDSVFRYAYGMLGDRMEAEDVAQEAFIKAFYAISKLDNSYAFTSWLKRIISNLCYDRIQKQKKTSAVSGELIEKQRSNNDIERTDLHITIEEAMSKLSPEHREVIILKDVEGYSYDELAGMLHIPLGTVKSRINAARLLLRKEMLREMEE</sequence>
<gene>
    <name evidence="9" type="ORF">GC096_01565</name>
</gene>
<dbReference type="Gene3D" id="1.10.10.10">
    <property type="entry name" value="Winged helix-like DNA-binding domain superfamily/Winged helix DNA-binding domain"/>
    <property type="match status" value="1"/>
</dbReference>
<dbReference type="PANTHER" id="PTHR43133">
    <property type="entry name" value="RNA POLYMERASE ECF-TYPE SIGMA FACTO"/>
    <property type="match status" value="1"/>
</dbReference>
<keyword evidence="10" id="KW-1185">Reference proteome</keyword>
<reference evidence="9 10" key="1">
    <citation type="submission" date="2019-10" db="EMBL/GenBank/DDBJ databases">
        <title>Description of Paenibacillus humi sp. nov.</title>
        <authorList>
            <person name="Carlier A."/>
            <person name="Qi S."/>
        </authorList>
    </citation>
    <scope>NUCLEOTIDE SEQUENCE [LARGE SCALE GENOMIC DNA]</scope>
    <source>
        <strain evidence="9 10">LMG 31461</strain>
    </source>
</reference>
<dbReference type="Pfam" id="PF04542">
    <property type="entry name" value="Sigma70_r2"/>
    <property type="match status" value="1"/>
</dbReference>
<name>A0ABX1X2V3_9BACL</name>
<evidence type="ECO:0000313" key="10">
    <source>
        <dbReference type="Proteomes" id="UP000653578"/>
    </source>
</evidence>
<dbReference type="InterPro" id="IPR039425">
    <property type="entry name" value="RNA_pol_sigma-70-like"/>
</dbReference>
<dbReference type="SUPFAM" id="SSF88659">
    <property type="entry name" value="Sigma3 and sigma4 domains of RNA polymerase sigma factors"/>
    <property type="match status" value="1"/>
</dbReference>
<evidence type="ECO:0000313" key="9">
    <source>
        <dbReference type="EMBL" id="NOU62733.1"/>
    </source>
</evidence>
<proteinExistence type="inferred from homology"/>
<keyword evidence="3 6" id="KW-0731">Sigma factor</keyword>
<dbReference type="InterPro" id="IPR013325">
    <property type="entry name" value="RNA_pol_sigma_r2"/>
</dbReference>
<comment type="caution">
    <text evidence="9">The sequence shown here is derived from an EMBL/GenBank/DDBJ whole genome shotgun (WGS) entry which is preliminary data.</text>
</comment>
<dbReference type="EMBL" id="WHNY01000005">
    <property type="protein sequence ID" value="NOU62733.1"/>
    <property type="molecule type" value="Genomic_DNA"/>
</dbReference>
<dbReference type="Proteomes" id="UP000653578">
    <property type="component" value="Unassembled WGS sequence"/>
</dbReference>
<keyword evidence="5 6" id="KW-0804">Transcription</keyword>
<evidence type="ECO:0000256" key="6">
    <source>
        <dbReference type="RuleBase" id="RU000716"/>
    </source>
</evidence>
<evidence type="ECO:0000256" key="2">
    <source>
        <dbReference type="ARBA" id="ARBA00023015"/>
    </source>
</evidence>
<evidence type="ECO:0000256" key="4">
    <source>
        <dbReference type="ARBA" id="ARBA00023125"/>
    </source>
</evidence>
<evidence type="ECO:0000259" key="8">
    <source>
        <dbReference type="Pfam" id="PF08281"/>
    </source>
</evidence>
<dbReference type="Gene3D" id="1.10.1740.10">
    <property type="match status" value="1"/>
</dbReference>
<feature type="domain" description="RNA polymerase sigma factor 70 region 4 type 2" evidence="8">
    <location>
        <begin position="129"/>
        <end position="178"/>
    </location>
</feature>
<dbReference type="PANTHER" id="PTHR43133:SF8">
    <property type="entry name" value="RNA POLYMERASE SIGMA FACTOR HI_1459-RELATED"/>
    <property type="match status" value="1"/>
</dbReference>
<dbReference type="CDD" id="cd06171">
    <property type="entry name" value="Sigma70_r4"/>
    <property type="match status" value="1"/>
</dbReference>
<dbReference type="InterPro" id="IPR000838">
    <property type="entry name" value="RNA_pol_sigma70_ECF_CS"/>
</dbReference>
<dbReference type="Pfam" id="PF08281">
    <property type="entry name" value="Sigma70_r4_2"/>
    <property type="match status" value="1"/>
</dbReference>
<comment type="similarity">
    <text evidence="1 6">Belongs to the sigma-70 factor family. ECF subfamily.</text>
</comment>
<dbReference type="PROSITE" id="PS01063">
    <property type="entry name" value="SIGMA70_ECF"/>
    <property type="match status" value="1"/>
</dbReference>
<evidence type="ECO:0000256" key="3">
    <source>
        <dbReference type="ARBA" id="ARBA00023082"/>
    </source>
</evidence>
<organism evidence="9 10">
    <name type="scientific">Paenibacillus plantarum</name>
    <dbReference type="NCBI Taxonomy" id="2654975"/>
    <lineage>
        <taxon>Bacteria</taxon>
        <taxon>Bacillati</taxon>
        <taxon>Bacillota</taxon>
        <taxon>Bacilli</taxon>
        <taxon>Bacillales</taxon>
        <taxon>Paenibacillaceae</taxon>
        <taxon>Paenibacillus</taxon>
    </lineage>
</organism>
<evidence type="ECO:0000256" key="5">
    <source>
        <dbReference type="ARBA" id="ARBA00023163"/>
    </source>
</evidence>
<dbReference type="InterPro" id="IPR007627">
    <property type="entry name" value="RNA_pol_sigma70_r2"/>
</dbReference>
<keyword evidence="4 6" id="KW-0238">DNA-binding</keyword>
<protein>
    <recommendedName>
        <fullName evidence="6">RNA polymerase sigma factor</fullName>
    </recommendedName>
</protein>
<dbReference type="SUPFAM" id="SSF88946">
    <property type="entry name" value="Sigma2 domain of RNA polymerase sigma factors"/>
    <property type="match status" value="1"/>
</dbReference>